<evidence type="ECO:0000256" key="1">
    <source>
        <dbReference type="SAM" id="Phobius"/>
    </source>
</evidence>
<evidence type="ECO:0000313" key="3">
    <source>
        <dbReference type="EMBL" id="MBA0088667.1"/>
    </source>
</evidence>
<dbReference type="NCBIfam" id="NF038403">
    <property type="entry name" value="perm_prefix_1"/>
    <property type="match status" value="1"/>
</dbReference>
<dbReference type="InterPro" id="IPR047928">
    <property type="entry name" value="Perm_prefix_1"/>
</dbReference>
<sequence length="336" mass="36524">MIFWRRKSREAELDEELRGHLSMAAQTRMERGADQQEAERAARREFGNVGLVKEVTRDAWGGRWLGDLLDDARYGVRMLAKNPGFTAVAMLTLALGIGSNTAVFSLIDALLLRSLAVPAPRELVRISFGPSGTKGPLSGPMFDRLRERQSAFTDLFAWKNAPMVLTEKDAARPITGAYATGSAFPTLLLKPRLGRLLSWQDDEPGGSSKGIAAVISEAFWIEHFGGDPRVLGQPIIVDGGTATIVGVVPRSFNGITVDYAPQVVLPFAFDVALRGKSSCRFRADCTWFSAMARLKPGVGFAQAKADLATISGDVLRQSLPSNYARADYLHNGILSL</sequence>
<dbReference type="Proteomes" id="UP000567293">
    <property type="component" value="Unassembled WGS sequence"/>
</dbReference>
<keyword evidence="1" id="KW-0472">Membrane</keyword>
<accession>A0A7V8T0E6</accession>
<proteinExistence type="predicted"/>
<reference evidence="3" key="1">
    <citation type="submission" date="2020-06" db="EMBL/GenBank/DDBJ databases">
        <title>Legume-microbial interactions unlock mineral nutrients during tropical forest succession.</title>
        <authorList>
            <person name="Epihov D.Z."/>
        </authorList>
    </citation>
    <scope>NUCLEOTIDE SEQUENCE [LARGE SCALE GENOMIC DNA]</scope>
    <source>
        <strain evidence="3">Pan2503</strain>
    </source>
</reference>
<feature type="non-terminal residue" evidence="3">
    <location>
        <position position="336"/>
    </location>
</feature>
<comment type="caution">
    <text evidence="3">The sequence shown here is derived from an EMBL/GenBank/DDBJ whole genome shotgun (WGS) entry which is preliminary data.</text>
</comment>
<dbReference type="AlphaFoldDB" id="A0A7V8T0E6"/>
<name>A0A7V8T0E6_9BACT</name>
<feature type="transmembrane region" description="Helical" evidence="1">
    <location>
        <begin position="87"/>
        <end position="112"/>
    </location>
</feature>
<keyword evidence="1" id="KW-1133">Transmembrane helix</keyword>
<dbReference type="InterPro" id="IPR025857">
    <property type="entry name" value="MacB_PCD"/>
</dbReference>
<dbReference type="EMBL" id="JACDQQ010002620">
    <property type="protein sequence ID" value="MBA0088667.1"/>
    <property type="molecule type" value="Genomic_DNA"/>
</dbReference>
<evidence type="ECO:0000313" key="4">
    <source>
        <dbReference type="Proteomes" id="UP000567293"/>
    </source>
</evidence>
<keyword evidence="1" id="KW-0812">Transmembrane</keyword>
<dbReference type="Pfam" id="PF12704">
    <property type="entry name" value="MacB_PCD"/>
    <property type="match status" value="1"/>
</dbReference>
<organism evidence="3 4">
    <name type="scientific">Candidatus Acidiferrum panamense</name>
    <dbReference type="NCBI Taxonomy" id="2741543"/>
    <lineage>
        <taxon>Bacteria</taxon>
        <taxon>Pseudomonadati</taxon>
        <taxon>Acidobacteriota</taxon>
        <taxon>Terriglobia</taxon>
        <taxon>Candidatus Acidiferrales</taxon>
        <taxon>Candidatus Acidiferrum</taxon>
    </lineage>
</organism>
<protein>
    <submittedName>
        <fullName evidence="3">ABC transporter permease</fullName>
    </submittedName>
</protein>
<keyword evidence="4" id="KW-1185">Reference proteome</keyword>
<evidence type="ECO:0000259" key="2">
    <source>
        <dbReference type="Pfam" id="PF12704"/>
    </source>
</evidence>
<gene>
    <name evidence="3" type="ORF">HRJ53_27070</name>
</gene>
<feature type="domain" description="MacB-like periplasmic core" evidence="2">
    <location>
        <begin position="86"/>
        <end position="309"/>
    </location>
</feature>